<sequence length="86" mass="9342">MIRIILAPLTEFSLKKASLNFSITQYILSESLLKLIILTIDVGGLDKSFGPAIIVIAEKEGCTNFSAQHLLILHYPSLAPVKVGFG</sequence>
<gene>
    <name evidence="1" type="ORF">BWY43_00433</name>
</gene>
<name>A0A1V5SEE8_9BACT</name>
<reference evidence="1" key="1">
    <citation type="submission" date="2017-02" db="EMBL/GenBank/DDBJ databases">
        <title>Delving into the versatile metabolic prowess of the omnipresent phylum Bacteroidetes.</title>
        <authorList>
            <person name="Nobu M.K."/>
            <person name="Mei R."/>
            <person name="Narihiro T."/>
            <person name="Kuroda K."/>
            <person name="Liu W.-T."/>
        </authorList>
    </citation>
    <scope>NUCLEOTIDE SEQUENCE</scope>
    <source>
        <strain evidence="1">ADurb.Bin280</strain>
    </source>
</reference>
<protein>
    <submittedName>
        <fullName evidence="1">Uncharacterized protein</fullName>
    </submittedName>
</protein>
<dbReference type="EMBL" id="MWBO01000027">
    <property type="protein sequence ID" value="OQA52613.1"/>
    <property type="molecule type" value="Genomic_DNA"/>
</dbReference>
<organism evidence="1">
    <name type="scientific">candidate division WS2 bacterium ADurb.Bin280</name>
    <dbReference type="NCBI Taxonomy" id="1852829"/>
    <lineage>
        <taxon>Bacteria</taxon>
        <taxon>candidate division WS2</taxon>
    </lineage>
</organism>
<proteinExistence type="predicted"/>
<evidence type="ECO:0000313" key="1">
    <source>
        <dbReference type="EMBL" id="OQA52613.1"/>
    </source>
</evidence>
<comment type="caution">
    <text evidence="1">The sequence shown here is derived from an EMBL/GenBank/DDBJ whole genome shotgun (WGS) entry which is preliminary data.</text>
</comment>
<dbReference type="AlphaFoldDB" id="A0A1V5SEE8"/>
<accession>A0A1V5SEE8</accession>
<dbReference type="Proteomes" id="UP000485367">
    <property type="component" value="Unassembled WGS sequence"/>
</dbReference>